<feature type="compositionally biased region" description="Basic and acidic residues" evidence="1">
    <location>
        <begin position="93"/>
        <end position="108"/>
    </location>
</feature>
<proteinExistence type="predicted"/>
<evidence type="ECO:0000313" key="2">
    <source>
        <dbReference type="EMBL" id="PAV84257.1"/>
    </source>
</evidence>
<evidence type="ECO:0000256" key="1">
    <source>
        <dbReference type="SAM" id="MobiDB-lite"/>
    </source>
</evidence>
<sequence>MSDDRNVFQKAADKTKEVASEAKEKITDTYHNMMGDNTTEDKAARQVKDTFDDVKDKAKEMHEKGQEKWEEFKDSADQQRQKCSDSMQNARENMADKMHEGGRKIEGH</sequence>
<feature type="compositionally biased region" description="Basic and acidic residues" evidence="1">
    <location>
        <begin position="60"/>
        <end position="83"/>
    </location>
</feature>
<dbReference type="Proteomes" id="UP000218231">
    <property type="component" value="Unassembled WGS sequence"/>
</dbReference>
<feature type="region of interest" description="Disordered" evidence="1">
    <location>
        <begin position="60"/>
        <end position="108"/>
    </location>
</feature>
<dbReference type="OrthoDB" id="5869911at2759"/>
<name>A0A2A2LDW8_9BILA</name>
<dbReference type="Gene3D" id="1.10.287.700">
    <property type="entry name" value="Helix hairpin bin"/>
    <property type="match status" value="1"/>
</dbReference>
<organism evidence="2 3">
    <name type="scientific">Diploscapter pachys</name>
    <dbReference type="NCBI Taxonomy" id="2018661"/>
    <lineage>
        <taxon>Eukaryota</taxon>
        <taxon>Metazoa</taxon>
        <taxon>Ecdysozoa</taxon>
        <taxon>Nematoda</taxon>
        <taxon>Chromadorea</taxon>
        <taxon>Rhabditida</taxon>
        <taxon>Rhabditina</taxon>
        <taxon>Rhabditomorpha</taxon>
        <taxon>Rhabditoidea</taxon>
        <taxon>Rhabditidae</taxon>
        <taxon>Diploscapter</taxon>
    </lineage>
</organism>
<keyword evidence="3" id="KW-1185">Reference proteome</keyword>
<dbReference type="EMBL" id="LIAE01006873">
    <property type="protein sequence ID" value="PAV84257.1"/>
    <property type="molecule type" value="Genomic_DNA"/>
</dbReference>
<evidence type="ECO:0000313" key="3">
    <source>
        <dbReference type="Proteomes" id="UP000218231"/>
    </source>
</evidence>
<gene>
    <name evidence="2" type="ORF">WR25_16851</name>
</gene>
<accession>A0A2A2LDW8</accession>
<dbReference type="AlphaFoldDB" id="A0A2A2LDW8"/>
<reference evidence="2 3" key="1">
    <citation type="journal article" date="2017" name="Curr. Biol.">
        <title>Genome architecture and evolution of a unichromosomal asexual nematode.</title>
        <authorList>
            <person name="Fradin H."/>
            <person name="Zegar C."/>
            <person name="Gutwein M."/>
            <person name="Lucas J."/>
            <person name="Kovtun M."/>
            <person name="Corcoran D."/>
            <person name="Baugh L.R."/>
            <person name="Kiontke K."/>
            <person name="Gunsalus K."/>
            <person name="Fitch D.H."/>
            <person name="Piano F."/>
        </authorList>
    </citation>
    <scope>NUCLEOTIDE SEQUENCE [LARGE SCALE GENOMIC DNA]</scope>
    <source>
        <strain evidence="2">PF1309</strain>
    </source>
</reference>
<protein>
    <submittedName>
        <fullName evidence="2">Uncharacterized protein</fullName>
    </submittedName>
</protein>
<feature type="region of interest" description="Disordered" evidence="1">
    <location>
        <begin position="1"/>
        <end position="22"/>
    </location>
</feature>
<comment type="caution">
    <text evidence="2">The sequence shown here is derived from an EMBL/GenBank/DDBJ whole genome shotgun (WGS) entry which is preliminary data.</text>
</comment>